<evidence type="ECO:0008006" key="5">
    <source>
        <dbReference type="Google" id="ProtNLM"/>
    </source>
</evidence>
<name>A0ABQ0M3D3_MYCCL</name>
<dbReference type="InterPro" id="IPR025110">
    <property type="entry name" value="AMP-bd_C"/>
</dbReference>
<dbReference type="InterPro" id="IPR045851">
    <property type="entry name" value="AMP-bd_C_sf"/>
</dbReference>
<gene>
    <name evidence="3" type="ORF">MCHLO_14316</name>
</gene>
<dbReference type="Gene3D" id="3.40.50.12780">
    <property type="entry name" value="N-terminal domain of ligase-like"/>
    <property type="match status" value="1"/>
</dbReference>
<dbReference type="Pfam" id="PF00501">
    <property type="entry name" value="AMP-binding"/>
    <property type="match status" value="1"/>
</dbReference>
<dbReference type="PANTHER" id="PTHR24096:SF422">
    <property type="entry name" value="BCDNA.GH02901"/>
    <property type="match status" value="1"/>
</dbReference>
<evidence type="ECO:0000313" key="4">
    <source>
        <dbReference type="Proteomes" id="UP000815677"/>
    </source>
</evidence>
<protein>
    <recommendedName>
        <fullName evidence="5">Acetyl-CoA synthetase-like protein</fullName>
    </recommendedName>
</protein>
<feature type="domain" description="AMP-dependent synthetase/ligase" evidence="1">
    <location>
        <begin position="33"/>
        <end position="281"/>
    </location>
</feature>
<dbReference type="Gene3D" id="3.40.50.980">
    <property type="match status" value="2"/>
</dbReference>
<proteinExistence type="predicted"/>
<reference evidence="3" key="1">
    <citation type="submission" date="2014-09" db="EMBL/GenBank/DDBJ databases">
        <title>Genome sequence of the luminous mushroom Mycena chlorophos for searching fungal bioluminescence genes.</title>
        <authorList>
            <person name="Tanaka Y."/>
            <person name="Kasuga D."/>
            <person name="Oba Y."/>
            <person name="Hase S."/>
            <person name="Sato K."/>
            <person name="Oba Y."/>
            <person name="Sakakibara Y."/>
        </authorList>
    </citation>
    <scope>NUCLEOTIDE SEQUENCE</scope>
</reference>
<dbReference type="InterPro" id="IPR042099">
    <property type="entry name" value="ANL_N_sf"/>
</dbReference>
<sequence length="476" mass="51137">MTEFHSPMPAPHIPDDLTIPQFLFDYQHPIQMARGPDEATWVIDAATGERYGKEALKERTWGLANGLSLKFGLGPTDTVGIISGNHLDFAISVWAAHRLGATVFTLNPTFNAEEILPSIRDMQPALLFVHPMALAAATTAATTVGLSLDRIVLLATSTSMSPHPLATELIALGHETKSTHTFTEYKLAPGEGKTKTALCFPSSGTTGVPKMAALPHASVIANVLQNAAWDMGLGEVPIPVEERRFRVGDVSLAALPFFHIFGLLINISTGSGGILLPGNSARVMKTIVEEDGTTRTEMAKAGESGELYLRGPSTATHYVNNAQISEETFVDGWVRTGDEVYIDEKCEIYVLDRIKDFIKVRAFQVAPAELEARLAASPDVADVCVVPVPDEFSGQLPKAYVVLSAAALERIASSTNSDEEREKIKAALVKDIVENKAKYKALAGGVEFIEAIPRNAAGKLLRRVLRAKAAETAAAA</sequence>
<evidence type="ECO:0000259" key="2">
    <source>
        <dbReference type="Pfam" id="PF13193"/>
    </source>
</evidence>
<dbReference type="Gene3D" id="3.30.300.30">
    <property type="match status" value="1"/>
</dbReference>
<feature type="domain" description="AMP-binding enzyme C-terminal" evidence="2">
    <location>
        <begin position="369"/>
        <end position="459"/>
    </location>
</feature>
<dbReference type="PANTHER" id="PTHR24096">
    <property type="entry name" value="LONG-CHAIN-FATTY-ACID--COA LIGASE"/>
    <property type="match status" value="1"/>
</dbReference>
<dbReference type="SUPFAM" id="SSF56801">
    <property type="entry name" value="Acetyl-CoA synthetase-like"/>
    <property type="match status" value="1"/>
</dbReference>
<keyword evidence="4" id="KW-1185">Reference proteome</keyword>
<evidence type="ECO:0000313" key="3">
    <source>
        <dbReference type="EMBL" id="GAT57810.1"/>
    </source>
</evidence>
<dbReference type="InterPro" id="IPR000873">
    <property type="entry name" value="AMP-dep_synth/lig_dom"/>
</dbReference>
<dbReference type="EMBL" id="DF849506">
    <property type="protein sequence ID" value="GAT57810.1"/>
    <property type="molecule type" value="Genomic_DNA"/>
</dbReference>
<dbReference type="Proteomes" id="UP000815677">
    <property type="component" value="Unassembled WGS sequence"/>
</dbReference>
<accession>A0ABQ0M3D3</accession>
<dbReference type="Pfam" id="PF13193">
    <property type="entry name" value="AMP-binding_C"/>
    <property type="match status" value="1"/>
</dbReference>
<evidence type="ECO:0000259" key="1">
    <source>
        <dbReference type="Pfam" id="PF00501"/>
    </source>
</evidence>
<organism evidence="3 4">
    <name type="scientific">Mycena chlorophos</name>
    <name type="common">Agaric fungus</name>
    <name type="synonym">Agaricus chlorophos</name>
    <dbReference type="NCBI Taxonomy" id="658473"/>
    <lineage>
        <taxon>Eukaryota</taxon>
        <taxon>Fungi</taxon>
        <taxon>Dikarya</taxon>
        <taxon>Basidiomycota</taxon>
        <taxon>Agaricomycotina</taxon>
        <taxon>Agaricomycetes</taxon>
        <taxon>Agaricomycetidae</taxon>
        <taxon>Agaricales</taxon>
        <taxon>Marasmiineae</taxon>
        <taxon>Mycenaceae</taxon>
        <taxon>Mycena</taxon>
    </lineage>
</organism>